<sequence length="196" mass="22688">MHKEGKEELKIIRLIFHEEDIAGRRTDLKNYFNEEGNIIIIKKFIARLGLYENEMKFRAEGEAAGENYCLLLTVTGQCFVASEESLGAPLSPTQSLIPPRISETKWSKQTNGWTDRRTDKEGLMMEFPNFQLRYQTLKGNHGRSVFHDNINKPKHGYAALFNYGVLILTFRFHHQTLKITHSESAFQDNSDKLKHD</sequence>
<reference evidence="1 2" key="1">
    <citation type="journal article" date="2019" name="Commun. Biol.">
        <title>The bagworm genome reveals a unique fibroin gene that provides high tensile strength.</title>
        <authorList>
            <person name="Kono N."/>
            <person name="Nakamura H."/>
            <person name="Ohtoshi R."/>
            <person name="Tomita M."/>
            <person name="Numata K."/>
            <person name="Arakawa K."/>
        </authorList>
    </citation>
    <scope>NUCLEOTIDE SEQUENCE [LARGE SCALE GENOMIC DNA]</scope>
</reference>
<evidence type="ECO:0000313" key="1">
    <source>
        <dbReference type="EMBL" id="GBP62617.1"/>
    </source>
</evidence>
<dbReference type="EMBL" id="BGZK01000845">
    <property type="protein sequence ID" value="GBP62617.1"/>
    <property type="molecule type" value="Genomic_DNA"/>
</dbReference>
<evidence type="ECO:0000313" key="2">
    <source>
        <dbReference type="Proteomes" id="UP000299102"/>
    </source>
</evidence>
<name>A0A4C1XK18_EUMVA</name>
<gene>
    <name evidence="1" type="ORF">EVAR_46456_1</name>
</gene>
<accession>A0A4C1XK18</accession>
<organism evidence="1 2">
    <name type="scientific">Eumeta variegata</name>
    <name type="common">Bagworm moth</name>
    <name type="synonym">Eumeta japonica</name>
    <dbReference type="NCBI Taxonomy" id="151549"/>
    <lineage>
        <taxon>Eukaryota</taxon>
        <taxon>Metazoa</taxon>
        <taxon>Ecdysozoa</taxon>
        <taxon>Arthropoda</taxon>
        <taxon>Hexapoda</taxon>
        <taxon>Insecta</taxon>
        <taxon>Pterygota</taxon>
        <taxon>Neoptera</taxon>
        <taxon>Endopterygota</taxon>
        <taxon>Lepidoptera</taxon>
        <taxon>Glossata</taxon>
        <taxon>Ditrysia</taxon>
        <taxon>Tineoidea</taxon>
        <taxon>Psychidae</taxon>
        <taxon>Oiketicinae</taxon>
        <taxon>Eumeta</taxon>
    </lineage>
</organism>
<comment type="caution">
    <text evidence="1">The sequence shown here is derived from an EMBL/GenBank/DDBJ whole genome shotgun (WGS) entry which is preliminary data.</text>
</comment>
<proteinExistence type="predicted"/>
<keyword evidence="2" id="KW-1185">Reference proteome</keyword>
<dbReference type="Proteomes" id="UP000299102">
    <property type="component" value="Unassembled WGS sequence"/>
</dbReference>
<protein>
    <submittedName>
        <fullName evidence="1">Uncharacterized protein</fullName>
    </submittedName>
</protein>
<dbReference type="AlphaFoldDB" id="A0A4C1XK18"/>